<keyword evidence="1" id="KW-0812">Transmembrane</keyword>
<protein>
    <recommendedName>
        <fullName evidence="4">Tryptophan-associated transmembrane protein</fullName>
    </recommendedName>
</protein>
<keyword evidence="1" id="KW-1133">Transmembrane helix</keyword>
<accession>A0ABN2QMJ6</accession>
<evidence type="ECO:0000313" key="2">
    <source>
        <dbReference type="EMBL" id="GAA1955148.1"/>
    </source>
</evidence>
<organism evidence="2 3">
    <name type="scientific">Amycolatopsis minnesotensis</name>
    <dbReference type="NCBI Taxonomy" id="337894"/>
    <lineage>
        <taxon>Bacteria</taxon>
        <taxon>Bacillati</taxon>
        <taxon>Actinomycetota</taxon>
        <taxon>Actinomycetes</taxon>
        <taxon>Pseudonocardiales</taxon>
        <taxon>Pseudonocardiaceae</taxon>
        <taxon>Amycolatopsis</taxon>
    </lineage>
</organism>
<keyword evidence="3" id="KW-1185">Reference proteome</keyword>
<feature type="transmembrane region" description="Helical" evidence="1">
    <location>
        <begin position="31"/>
        <end position="61"/>
    </location>
</feature>
<keyword evidence="1" id="KW-0472">Membrane</keyword>
<proteinExistence type="predicted"/>
<feature type="transmembrane region" description="Helical" evidence="1">
    <location>
        <begin position="6"/>
        <end position="24"/>
    </location>
</feature>
<feature type="transmembrane region" description="Helical" evidence="1">
    <location>
        <begin position="81"/>
        <end position="102"/>
    </location>
</feature>
<dbReference type="RefSeq" id="WP_344417239.1">
    <property type="nucleotide sequence ID" value="NZ_BAAANN010000009.1"/>
</dbReference>
<dbReference type="Proteomes" id="UP001501116">
    <property type="component" value="Unassembled WGS sequence"/>
</dbReference>
<evidence type="ECO:0000313" key="3">
    <source>
        <dbReference type="Proteomes" id="UP001501116"/>
    </source>
</evidence>
<sequence length="130" mass="12739">MRSGFGFPVGFVATTAVTAAAIAAGATGHPLLALVPLTAVVIVVAALATARAALGTAAFAWAAHSGFVLGRAGELVFGPPALIAAAVLVAAAALAAAAATAARRGRAGHVVFPEVTEDERDLAALRARFV</sequence>
<evidence type="ECO:0008006" key="4">
    <source>
        <dbReference type="Google" id="ProtNLM"/>
    </source>
</evidence>
<dbReference type="EMBL" id="BAAANN010000009">
    <property type="protein sequence ID" value="GAA1955148.1"/>
    <property type="molecule type" value="Genomic_DNA"/>
</dbReference>
<reference evidence="2 3" key="1">
    <citation type="journal article" date="2019" name="Int. J. Syst. Evol. Microbiol.">
        <title>The Global Catalogue of Microorganisms (GCM) 10K type strain sequencing project: providing services to taxonomists for standard genome sequencing and annotation.</title>
        <authorList>
            <consortium name="The Broad Institute Genomics Platform"/>
            <consortium name="The Broad Institute Genome Sequencing Center for Infectious Disease"/>
            <person name="Wu L."/>
            <person name="Ma J."/>
        </authorList>
    </citation>
    <scope>NUCLEOTIDE SEQUENCE [LARGE SCALE GENOMIC DNA]</scope>
    <source>
        <strain evidence="2 3">JCM 14545</strain>
    </source>
</reference>
<evidence type="ECO:0000256" key="1">
    <source>
        <dbReference type="SAM" id="Phobius"/>
    </source>
</evidence>
<gene>
    <name evidence="2" type="ORF">GCM10009754_25920</name>
</gene>
<name>A0ABN2QMJ6_9PSEU</name>
<comment type="caution">
    <text evidence="2">The sequence shown here is derived from an EMBL/GenBank/DDBJ whole genome shotgun (WGS) entry which is preliminary data.</text>
</comment>